<dbReference type="Pfam" id="PF23085">
    <property type="entry name" value="RRM_PARP14_3"/>
    <property type="match status" value="1"/>
</dbReference>
<accession>A0ABN9F990</accession>
<dbReference type="Pfam" id="PF23245">
    <property type="entry name" value="RRM_PARP14_2"/>
    <property type="match status" value="1"/>
</dbReference>
<evidence type="ECO:0000259" key="2">
    <source>
        <dbReference type="Pfam" id="PF23084"/>
    </source>
</evidence>
<dbReference type="Pfam" id="PF23084">
    <property type="entry name" value="KH_PARP14_1"/>
    <property type="match status" value="1"/>
</dbReference>
<feature type="region of interest" description="Disordered" evidence="1">
    <location>
        <begin position="82"/>
        <end position="126"/>
    </location>
</feature>
<evidence type="ECO:0000259" key="5">
    <source>
        <dbReference type="Pfam" id="PF23248"/>
    </source>
</evidence>
<reference evidence="6" key="1">
    <citation type="submission" date="2023-05" db="EMBL/GenBank/DDBJ databases">
        <authorList>
            <person name="Stuckert A."/>
        </authorList>
    </citation>
    <scope>NUCLEOTIDE SEQUENCE</scope>
</reference>
<dbReference type="InterPro" id="IPR057050">
    <property type="entry name" value="RRM_PARP14_2"/>
</dbReference>
<evidence type="ECO:0000313" key="7">
    <source>
        <dbReference type="Proteomes" id="UP001162483"/>
    </source>
</evidence>
<feature type="non-terminal residue" evidence="6">
    <location>
        <position position="444"/>
    </location>
</feature>
<evidence type="ECO:0000313" key="6">
    <source>
        <dbReference type="EMBL" id="CAI9592417.1"/>
    </source>
</evidence>
<dbReference type="Proteomes" id="UP001162483">
    <property type="component" value="Unassembled WGS sequence"/>
</dbReference>
<evidence type="ECO:0000259" key="4">
    <source>
        <dbReference type="Pfam" id="PF23245"/>
    </source>
</evidence>
<dbReference type="InterPro" id="IPR012677">
    <property type="entry name" value="Nucleotide-bd_a/b_plait_sf"/>
</dbReference>
<dbReference type="PANTHER" id="PTHR15225">
    <property type="entry name" value="INTERFERON-INDUCED PROTEIN 35/NMI N-MYC/STAT INTERACTING PROTEIN"/>
    <property type="match status" value="1"/>
</dbReference>
<feature type="domain" description="PARP14 first type I KH" evidence="2">
    <location>
        <begin position="294"/>
        <end position="379"/>
    </location>
</feature>
<feature type="domain" description="PARP14 second type I KH" evidence="5">
    <location>
        <begin position="384"/>
        <end position="444"/>
    </location>
</feature>
<evidence type="ECO:0008006" key="8">
    <source>
        <dbReference type="Google" id="ProtNLM"/>
    </source>
</evidence>
<feature type="domain" description="PAR14-like first RRM" evidence="3">
    <location>
        <begin position="11"/>
        <end position="89"/>
    </location>
</feature>
<keyword evidence="7" id="KW-1185">Reference proteome</keyword>
<dbReference type="InterPro" id="IPR057044">
    <property type="entry name" value="PARP14_KH_1"/>
</dbReference>
<proteinExistence type="predicted"/>
<name>A0ABN9F990_9NEOB</name>
<protein>
    <recommendedName>
        <fullName evidence="8">RRM domain-containing protein</fullName>
    </recommendedName>
</protein>
<evidence type="ECO:0000256" key="1">
    <source>
        <dbReference type="SAM" id="MobiDB-lite"/>
    </source>
</evidence>
<dbReference type="Pfam" id="PF23222">
    <property type="entry name" value="RRM_PARP14_1"/>
    <property type="match status" value="1"/>
</dbReference>
<dbReference type="Gene3D" id="3.30.70.330">
    <property type="match status" value="2"/>
</dbReference>
<dbReference type="InterPro" id="IPR057051">
    <property type="entry name" value="PARP14_RPM_1"/>
</dbReference>
<comment type="caution">
    <text evidence="6">The sequence shown here is derived from an EMBL/GenBank/DDBJ whole genome shotgun (WGS) entry which is preliminary data.</text>
</comment>
<dbReference type="EMBL" id="CATNWA010016408">
    <property type="protein sequence ID" value="CAI9592417.1"/>
    <property type="molecule type" value="Genomic_DNA"/>
</dbReference>
<sequence length="444" mass="49958">MGDSKYLHPVALTWSQGPQKLKKLKNKLKLYFGSKSKSDGGECEIRDSDCSPGYITIYFKEEAARDRVLQRKDHELKLPDGTTLQLEVRLPEDTQSATTSPPPQDKAGVFPGKPTPKKEEVSPSHSSPLVLIENIQDSHSPEILNLLVENMSGKSMDTDFYIERIPEIQCAVITFTCDIDIADFIRQFSGSLRVIQHKMTARDLEDIRSVRVEGIPPNTPEDMVTLYFESARNGGVSVEDVEMLSEERAALVTFHQAGVLRTVMTKRHMLNNEEISVYPYYPSIGHCLYGKEGPHMEIPDSVEIPISPHILAFILRNEQIKLNVEKAMADIYCEITWPNLDLPNPVIKLSLPSTLSSHLRTLAKIVPTWSDKVHKKFKASISKYKAAECDLKPPVWEAIKEKMSSSSYDGVLIKPDLAAEKVFIVGISEDIRGIEPIFRQLVEE</sequence>
<organism evidence="6 7">
    <name type="scientific">Staurois parvus</name>
    <dbReference type="NCBI Taxonomy" id="386267"/>
    <lineage>
        <taxon>Eukaryota</taxon>
        <taxon>Metazoa</taxon>
        <taxon>Chordata</taxon>
        <taxon>Craniata</taxon>
        <taxon>Vertebrata</taxon>
        <taxon>Euteleostomi</taxon>
        <taxon>Amphibia</taxon>
        <taxon>Batrachia</taxon>
        <taxon>Anura</taxon>
        <taxon>Neobatrachia</taxon>
        <taxon>Ranoidea</taxon>
        <taxon>Ranidae</taxon>
        <taxon>Staurois</taxon>
    </lineage>
</organism>
<feature type="domain" description="PARP14 second RRM" evidence="4">
    <location>
        <begin position="126"/>
        <end position="205"/>
    </location>
</feature>
<gene>
    <name evidence="6" type="ORF">SPARVUS_LOCUS11364627</name>
</gene>
<dbReference type="Pfam" id="PF23248">
    <property type="entry name" value="KH_PARP14_2"/>
    <property type="match status" value="1"/>
</dbReference>
<dbReference type="InterPro" id="IPR057043">
    <property type="entry name" value="PARP14_KH_2"/>
</dbReference>
<evidence type="ECO:0000259" key="3">
    <source>
        <dbReference type="Pfam" id="PF23222"/>
    </source>
</evidence>